<proteinExistence type="predicted"/>
<keyword evidence="2" id="KW-1185">Reference proteome</keyword>
<reference evidence="1" key="1">
    <citation type="journal article" date="2019" name="bioRxiv">
        <title>The Genome of the Zebra Mussel, Dreissena polymorpha: A Resource for Invasive Species Research.</title>
        <authorList>
            <person name="McCartney M.A."/>
            <person name="Auch B."/>
            <person name="Kono T."/>
            <person name="Mallez S."/>
            <person name="Zhang Y."/>
            <person name="Obille A."/>
            <person name="Becker A."/>
            <person name="Abrahante J.E."/>
            <person name="Garbe J."/>
            <person name="Badalamenti J.P."/>
            <person name="Herman A."/>
            <person name="Mangelson H."/>
            <person name="Liachko I."/>
            <person name="Sullivan S."/>
            <person name="Sone E.D."/>
            <person name="Koren S."/>
            <person name="Silverstein K.A.T."/>
            <person name="Beckman K.B."/>
            <person name="Gohl D.M."/>
        </authorList>
    </citation>
    <scope>NUCLEOTIDE SEQUENCE</scope>
    <source>
        <strain evidence="1">Duluth1</strain>
        <tissue evidence="1">Whole animal</tissue>
    </source>
</reference>
<evidence type="ECO:0000313" key="1">
    <source>
        <dbReference type="EMBL" id="KAH3833364.1"/>
    </source>
</evidence>
<sequence length="86" mass="9576">MSQRHQYHAQVYLSACHRQISAMLKCTKVHVTDESVPHSGVPKSMSQSNQCHAQVYLNACHRQISAMLKSTSVHVKDESQPCSGVL</sequence>
<dbReference type="Proteomes" id="UP000828390">
    <property type="component" value="Unassembled WGS sequence"/>
</dbReference>
<name>A0A9D4K5K3_DREPO</name>
<gene>
    <name evidence="1" type="ORF">DPMN_106671</name>
</gene>
<protein>
    <submittedName>
        <fullName evidence="1">Uncharacterized protein</fullName>
    </submittedName>
</protein>
<comment type="caution">
    <text evidence="1">The sequence shown here is derived from an EMBL/GenBank/DDBJ whole genome shotgun (WGS) entry which is preliminary data.</text>
</comment>
<dbReference type="AlphaFoldDB" id="A0A9D4K5K3"/>
<evidence type="ECO:0000313" key="2">
    <source>
        <dbReference type="Proteomes" id="UP000828390"/>
    </source>
</evidence>
<organism evidence="1 2">
    <name type="scientific">Dreissena polymorpha</name>
    <name type="common">Zebra mussel</name>
    <name type="synonym">Mytilus polymorpha</name>
    <dbReference type="NCBI Taxonomy" id="45954"/>
    <lineage>
        <taxon>Eukaryota</taxon>
        <taxon>Metazoa</taxon>
        <taxon>Spiralia</taxon>
        <taxon>Lophotrochozoa</taxon>
        <taxon>Mollusca</taxon>
        <taxon>Bivalvia</taxon>
        <taxon>Autobranchia</taxon>
        <taxon>Heteroconchia</taxon>
        <taxon>Euheterodonta</taxon>
        <taxon>Imparidentia</taxon>
        <taxon>Neoheterodontei</taxon>
        <taxon>Myida</taxon>
        <taxon>Dreissenoidea</taxon>
        <taxon>Dreissenidae</taxon>
        <taxon>Dreissena</taxon>
    </lineage>
</organism>
<reference evidence="1" key="2">
    <citation type="submission" date="2020-11" db="EMBL/GenBank/DDBJ databases">
        <authorList>
            <person name="McCartney M.A."/>
            <person name="Auch B."/>
            <person name="Kono T."/>
            <person name="Mallez S."/>
            <person name="Becker A."/>
            <person name="Gohl D.M."/>
            <person name="Silverstein K.A.T."/>
            <person name="Koren S."/>
            <person name="Bechman K.B."/>
            <person name="Herman A."/>
            <person name="Abrahante J.E."/>
            <person name="Garbe J."/>
        </authorList>
    </citation>
    <scope>NUCLEOTIDE SEQUENCE</scope>
    <source>
        <strain evidence="1">Duluth1</strain>
        <tissue evidence="1">Whole animal</tissue>
    </source>
</reference>
<accession>A0A9D4K5K3</accession>
<dbReference type="EMBL" id="JAIWYP010000004">
    <property type="protein sequence ID" value="KAH3833364.1"/>
    <property type="molecule type" value="Genomic_DNA"/>
</dbReference>